<dbReference type="PANTHER" id="PTHR13582">
    <property type="entry name" value="M-PHASE PHOSPHOPROTEIN 6"/>
    <property type="match status" value="1"/>
</dbReference>
<dbReference type="RefSeq" id="XP_013882236.1">
    <property type="nucleotide sequence ID" value="XM_014026782.1"/>
</dbReference>
<dbReference type="FunCoup" id="A0A2I4CQH6">
    <property type="interactions" value="1197"/>
</dbReference>
<dbReference type="AlphaFoldDB" id="A0A2I4CQH6"/>
<reference evidence="2" key="1">
    <citation type="submission" date="2025-08" db="UniProtKB">
        <authorList>
            <consortium name="RefSeq"/>
        </authorList>
    </citation>
    <scope>IDENTIFICATION</scope>
    <source>
        <strain evidence="2">Quisiro</strain>
        <tissue evidence="2">Liver</tissue>
    </source>
</reference>
<dbReference type="KEGG" id="alim:106531027"/>
<dbReference type="InParanoid" id="A0A2I4CQH6"/>
<protein>
    <submittedName>
        <fullName evidence="2">M-phase phosphoprotein 6</fullName>
    </submittedName>
</protein>
<name>A0A2I4CQH6_AUSLI</name>
<evidence type="ECO:0000313" key="2">
    <source>
        <dbReference type="RefSeq" id="XP_013882236.1"/>
    </source>
</evidence>
<dbReference type="GeneID" id="106531027"/>
<organism evidence="1 2">
    <name type="scientific">Austrofundulus limnaeus</name>
    <name type="common">Annual killifish</name>
    <dbReference type="NCBI Taxonomy" id="52670"/>
    <lineage>
        <taxon>Eukaryota</taxon>
        <taxon>Metazoa</taxon>
        <taxon>Chordata</taxon>
        <taxon>Craniata</taxon>
        <taxon>Vertebrata</taxon>
        <taxon>Euteleostomi</taxon>
        <taxon>Actinopterygii</taxon>
        <taxon>Neopterygii</taxon>
        <taxon>Teleostei</taxon>
        <taxon>Neoteleostei</taxon>
        <taxon>Acanthomorphata</taxon>
        <taxon>Ovalentaria</taxon>
        <taxon>Atherinomorphae</taxon>
        <taxon>Cyprinodontiformes</taxon>
        <taxon>Rivulidae</taxon>
        <taxon>Austrofundulus</taxon>
    </lineage>
</organism>
<keyword evidence="1" id="KW-1185">Reference proteome</keyword>
<dbReference type="GO" id="GO:0000460">
    <property type="term" value="P:maturation of 5.8S rRNA"/>
    <property type="evidence" value="ECO:0007669"/>
    <property type="project" value="TreeGrafter"/>
</dbReference>
<dbReference type="STRING" id="52670.A0A2I4CQH6"/>
<proteinExistence type="predicted"/>
<dbReference type="OrthoDB" id="20403at2759"/>
<dbReference type="CTD" id="10200"/>
<dbReference type="Proteomes" id="UP000192220">
    <property type="component" value="Unplaced"/>
</dbReference>
<accession>A0A2I4CQH6</accession>
<evidence type="ECO:0000313" key="1">
    <source>
        <dbReference type="Proteomes" id="UP000192220"/>
    </source>
</evidence>
<gene>
    <name evidence="2" type="primary">mphosph6</name>
</gene>
<dbReference type="PANTHER" id="PTHR13582:SF0">
    <property type="entry name" value="M-PHASE PHOSPHOPROTEIN 6"/>
    <property type="match status" value="1"/>
</dbReference>
<sequence>MDHVKLSKNLLRMKFMQRGLDAETKKQLEEDEKRIISDEHWYLDLPELTAKENLIVEEKSFVPCEELRFGRLSFKGFNPEVEKLMILMNPKEDKEEEEDVSRMQTDVTDEEMALRYEALVGSMKKKYAKKRERAALDEEIAESKTKRGFLKPELD</sequence>
<dbReference type="InterPro" id="IPR019324">
    <property type="entry name" value="MPP6"/>
</dbReference>
<dbReference type="Pfam" id="PF10175">
    <property type="entry name" value="MPP6"/>
    <property type="match status" value="1"/>
</dbReference>